<dbReference type="InterPro" id="IPR052399">
    <property type="entry name" value="Phage_Baseplate_Assmbl_Protein"/>
</dbReference>
<dbReference type="Proteomes" id="UP000019364">
    <property type="component" value="Unassembled WGS sequence"/>
</dbReference>
<gene>
    <name evidence="2" type="ORF">JCM16418_811</name>
</gene>
<keyword evidence="3" id="KW-1185">Reference proteome</keyword>
<evidence type="ECO:0000313" key="3">
    <source>
        <dbReference type="Proteomes" id="UP000019364"/>
    </source>
</evidence>
<dbReference type="OrthoDB" id="7904838at2"/>
<comment type="caution">
    <text evidence="2">The sequence shown here is derived from an EMBL/GenBank/DDBJ whole genome shotgun (WGS) entry which is preliminary data.</text>
</comment>
<proteinExistence type="predicted"/>
<dbReference type="eggNOG" id="COG3299">
    <property type="taxonomic scope" value="Bacteria"/>
</dbReference>
<protein>
    <recommendedName>
        <fullName evidence="1">Baseplate protein J-like barrel domain-containing protein</fullName>
    </recommendedName>
</protein>
<sequence length="390" mass="41568">MLDKTGFKRKRFEDLISEAEEKAKTAYGENVNTSERSFLGILLRLFAWFMAKLWSTAEDVYNSGYIPTATGSNLDRLGPNVGISRVLEQYAVGLIKITGSKGHLVPAGFLVRTESGISYETIEETTIDADGSATVKVEALEGGQSGNAAAGTITVIVNPNPNIIAVTNTMPLSGGREKMTDPEFRDLFSLSVAGGGAATPDAIRSAILRVSGVRAATVITNSRVTVDPEGRPGNSYQCYVLGGDEKEIAEAIFSVGAASIESYGDIVNQVMDLGGYPHEVKFSRAKEVVISLKISVKKNESYPADGDDQIRSALVRYIGGEYAGSYYNGLNMGSSVIFTRLISTIYSVPGIEDLTVLAGVGSSLKSENVSLARYQVAQTNASSIEVTSHV</sequence>
<dbReference type="AlphaFoldDB" id="W7YWT0"/>
<name>W7YWT0_9BACL</name>
<dbReference type="RefSeq" id="WP_036646351.1">
    <property type="nucleotide sequence ID" value="NZ_BAVZ01000002.1"/>
</dbReference>
<dbReference type="InterPro" id="IPR006949">
    <property type="entry name" value="Barrel_Baseplate_J-like"/>
</dbReference>
<dbReference type="PANTHER" id="PTHR37829">
    <property type="entry name" value="PHAGE-LIKE ELEMENT PBSX PROTEIN XKDT"/>
    <property type="match status" value="1"/>
</dbReference>
<feature type="domain" description="Baseplate protein J-like barrel" evidence="1">
    <location>
        <begin position="95"/>
        <end position="175"/>
    </location>
</feature>
<dbReference type="EMBL" id="BAVZ01000002">
    <property type="protein sequence ID" value="GAF06829.1"/>
    <property type="molecule type" value="Genomic_DNA"/>
</dbReference>
<evidence type="ECO:0000313" key="2">
    <source>
        <dbReference type="EMBL" id="GAF06829.1"/>
    </source>
</evidence>
<reference evidence="2 3" key="1">
    <citation type="journal article" date="2014" name="Genome Announc.">
        <title>Draft Genome Sequence of Paenibacillus pini JCM 16418T, Isolated from the Rhizosphere of Pine Tree.</title>
        <authorList>
            <person name="Yuki M."/>
            <person name="Oshima K."/>
            <person name="Suda W."/>
            <person name="Oshida Y."/>
            <person name="Kitamura K."/>
            <person name="Iida Y."/>
            <person name="Hattori M."/>
            <person name="Ohkuma M."/>
        </authorList>
    </citation>
    <scope>NUCLEOTIDE SEQUENCE [LARGE SCALE GENOMIC DNA]</scope>
    <source>
        <strain evidence="2 3">JCM 16418</strain>
    </source>
</reference>
<dbReference type="Pfam" id="PF04865">
    <property type="entry name" value="Baseplate_J"/>
    <property type="match status" value="1"/>
</dbReference>
<dbReference type="PANTHER" id="PTHR37829:SF3">
    <property type="entry name" value="PROTEIN JAYE-RELATED"/>
    <property type="match status" value="1"/>
</dbReference>
<organism evidence="2 3">
    <name type="scientific">Paenibacillus pini JCM 16418</name>
    <dbReference type="NCBI Taxonomy" id="1236976"/>
    <lineage>
        <taxon>Bacteria</taxon>
        <taxon>Bacillati</taxon>
        <taxon>Bacillota</taxon>
        <taxon>Bacilli</taxon>
        <taxon>Bacillales</taxon>
        <taxon>Paenibacillaceae</taxon>
        <taxon>Paenibacillus</taxon>
    </lineage>
</organism>
<accession>W7YWT0</accession>
<evidence type="ECO:0000259" key="1">
    <source>
        <dbReference type="Pfam" id="PF04865"/>
    </source>
</evidence>
<dbReference type="STRING" id="1236976.JCM16418_811"/>